<feature type="non-terminal residue" evidence="1">
    <location>
        <position position="1"/>
    </location>
</feature>
<protein>
    <submittedName>
        <fullName evidence="1">Uncharacterized protein</fullName>
    </submittedName>
</protein>
<organism evidence="1">
    <name type="scientific">Lepeophtheirus salmonis</name>
    <name type="common">Salmon louse</name>
    <name type="synonym">Caligus salmonis</name>
    <dbReference type="NCBI Taxonomy" id="72036"/>
    <lineage>
        <taxon>Eukaryota</taxon>
        <taxon>Metazoa</taxon>
        <taxon>Ecdysozoa</taxon>
        <taxon>Arthropoda</taxon>
        <taxon>Crustacea</taxon>
        <taxon>Multicrustacea</taxon>
        <taxon>Hexanauplia</taxon>
        <taxon>Copepoda</taxon>
        <taxon>Siphonostomatoida</taxon>
        <taxon>Caligidae</taxon>
        <taxon>Lepeophtheirus</taxon>
    </lineage>
</organism>
<accession>A0A0K2T6G9</accession>
<evidence type="ECO:0000313" key="1">
    <source>
        <dbReference type="EMBL" id="CDW21375.1"/>
    </source>
</evidence>
<proteinExistence type="predicted"/>
<sequence length="90" mass="10454">YENGICFLDLNIEKREAHYLFKSKILLHLFSNDKRGSVVIKKSSLRLKCPGYIIIRKDHISLRINGIDINLIATRDFCIIYNTSRALKDS</sequence>
<dbReference type="EMBL" id="HACA01004014">
    <property type="protein sequence ID" value="CDW21375.1"/>
    <property type="molecule type" value="Transcribed_RNA"/>
</dbReference>
<reference evidence="1" key="1">
    <citation type="submission" date="2014-05" db="EMBL/GenBank/DDBJ databases">
        <authorList>
            <person name="Chronopoulou M."/>
        </authorList>
    </citation>
    <scope>NUCLEOTIDE SEQUENCE</scope>
    <source>
        <tissue evidence="1">Whole organism</tissue>
    </source>
</reference>
<dbReference type="AlphaFoldDB" id="A0A0K2T6G9"/>
<name>A0A0K2T6G9_LEPSM</name>